<accession>A0A931F3N2</accession>
<keyword evidence="2" id="KW-0378">Hydrolase</keyword>
<evidence type="ECO:0000259" key="1">
    <source>
        <dbReference type="Pfam" id="PF13472"/>
    </source>
</evidence>
<dbReference type="InterPro" id="IPR013830">
    <property type="entry name" value="SGNH_hydro"/>
</dbReference>
<dbReference type="Gene3D" id="3.40.50.1110">
    <property type="entry name" value="SGNH hydrolase"/>
    <property type="match status" value="1"/>
</dbReference>
<evidence type="ECO:0000313" key="3">
    <source>
        <dbReference type="Proteomes" id="UP000605361"/>
    </source>
</evidence>
<dbReference type="SUPFAM" id="SSF52266">
    <property type="entry name" value="SGNH hydrolase"/>
    <property type="match status" value="1"/>
</dbReference>
<protein>
    <submittedName>
        <fullName evidence="2">SGNH/GDSL hydrolase family protein</fullName>
    </submittedName>
</protein>
<dbReference type="Proteomes" id="UP000605361">
    <property type="component" value="Unassembled WGS sequence"/>
</dbReference>
<feature type="domain" description="SGNH hydrolase-type esterase" evidence="1">
    <location>
        <begin position="34"/>
        <end position="201"/>
    </location>
</feature>
<name>A0A931F3N2_9ACTN</name>
<evidence type="ECO:0000313" key="2">
    <source>
        <dbReference type="EMBL" id="MBF8189983.1"/>
    </source>
</evidence>
<dbReference type="GO" id="GO:0016787">
    <property type="term" value="F:hydrolase activity"/>
    <property type="evidence" value="ECO:0007669"/>
    <property type="project" value="UniProtKB-KW"/>
</dbReference>
<gene>
    <name evidence="2" type="ORF">ITP53_30510</name>
</gene>
<dbReference type="EMBL" id="JADOGI010000108">
    <property type="protein sequence ID" value="MBF8189983.1"/>
    <property type="molecule type" value="Genomic_DNA"/>
</dbReference>
<organism evidence="2 3">
    <name type="scientific">Nonomuraea cypriaca</name>
    <dbReference type="NCBI Taxonomy" id="1187855"/>
    <lineage>
        <taxon>Bacteria</taxon>
        <taxon>Bacillati</taxon>
        <taxon>Actinomycetota</taxon>
        <taxon>Actinomycetes</taxon>
        <taxon>Streptosporangiales</taxon>
        <taxon>Streptosporangiaceae</taxon>
        <taxon>Nonomuraea</taxon>
    </lineage>
</organism>
<dbReference type="Pfam" id="PF13472">
    <property type="entry name" value="Lipase_GDSL_2"/>
    <property type="match status" value="1"/>
</dbReference>
<proteinExistence type="predicted"/>
<dbReference type="InterPro" id="IPR036514">
    <property type="entry name" value="SGNH_hydro_sf"/>
</dbReference>
<reference evidence="2" key="1">
    <citation type="submission" date="2020-11" db="EMBL/GenBank/DDBJ databases">
        <title>Whole-genome analyses of Nonomuraea sp. K274.</title>
        <authorList>
            <person name="Veyisoglu A."/>
        </authorList>
    </citation>
    <scope>NUCLEOTIDE SEQUENCE</scope>
    <source>
        <strain evidence="2">K274</strain>
    </source>
</reference>
<comment type="caution">
    <text evidence="2">The sequence shown here is derived from an EMBL/GenBank/DDBJ whole genome shotgun (WGS) entry which is preliminary data.</text>
</comment>
<sequence length="211" mass="22764">MIVVMALLTGGCDGGIRGAPTPALARPAPPVMMFLGDSYTVGSGPVRSWQTYASETARLMGSQPIIAGAGGTGYVNEGRVGRTFRRSFEVQLAWRPAPDLLVISGGHNDRRWSTRRVRQAATTLLREVRGHWPATRIVMVGPIWLNGAPPKGYRVRDVLAEVAGAAGVRFLDPLRRRWVTGEPSEVLLPDGVHPTLAGHERLAAWLAAELS</sequence>
<dbReference type="RefSeq" id="WP_195898912.1">
    <property type="nucleotide sequence ID" value="NZ_JADOGI010000108.1"/>
</dbReference>
<dbReference type="CDD" id="cd00229">
    <property type="entry name" value="SGNH_hydrolase"/>
    <property type="match status" value="1"/>
</dbReference>
<keyword evidence="3" id="KW-1185">Reference proteome</keyword>
<dbReference type="AlphaFoldDB" id="A0A931F3N2"/>